<organism evidence="2 3">
    <name type="scientific">Limnobacter profundi</name>
    <dbReference type="NCBI Taxonomy" id="2732163"/>
    <lineage>
        <taxon>Bacteria</taxon>
        <taxon>Pseudomonadati</taxon>
        <taxon>Pseudomonadota</taxon>
        <taxon>Betaproteobacteria</taxon>
        <taxon>Burkholderiales</taxon>
        <taxon>Burkholderiaceae</taxon>
        <taxon>Limnobacter</taxon>
    </lineage>
</organism>
<feature type="transmembrane region" description="Helical" evidence="1">
    <location>
        <begin position="12"/>
        <end position="31"/>
    </location>
</feature>
<evidence type="ECO:0000313" key="3">
    <source>
        <dbReference type="Proteomes" id="UP000501130"/>
    </source>
</evidence>
<sequence>MTDKTWRCHGASTVSLLIGMALLAISITGALKLMGVSMRAQNDLNTEKLVDQVNRIGEIITVHLNRGGSYQNPDVEAKGIQLCSLQNQAAQCNGYQPTSQNFCLSIPTRVSRSGNDVINLTGFRLLNGVLAQRELNGVNMAQFDHGAFCNNSPDWRDLNNKHDFEFTNIRFCRFQANTPNQVTAYYEQNCNSVIENNPESNMFWIAMFKAKIGNNLTEGQYEEARVIHLLNTTRVRVGS</sequence>
<dbReference type="Proteomes" id="UP000501130">
    <property type="component" value="Chromosome"/>
</dbReference>
<name>A0ABX6N5K7_9BURK</name>
<proteinExistence type="predicted"/>
<keyword evidence="3" id="KW-1185">Reference proteome</keyword>
<keyword evidence="1" id="KW-0472">Membrane</keyword>
<keyword evidence="1" id="KW-1133">Transmembrane helix</keyword>
<keyword evidence="1" id="KW-0812">Transmembrane</keyword>
<evidence type="ECO:0000313" key="2">
    <source>
        <dbReference type="EMBL" id="QJR28657.1"/>
    </source>
</evidence>
<gene>
    <name evidence="2" type="ORF">HKT17_02500</name>
</gene>
<dbReference type="EMBL" id="CP053084">
    <property type="protein sequence ID" value="QJR28657.1"/>
    <property type="molecule type" value="Genomic_DNA"/>
</dbReference>
<dbReference type="RefSeq" id="WP_171097579.1">
    <property type="nucleotide sequence ID" value="NZ_CP053084.1"/>
</dbReference>
<accession>A0ABX6N5K7</accession>
<reference evidence="2 3" key="1">
    <citation type="submission" date="2020-05" db="EMBL/GenBank/DDBJ databases">
        <title>Compete genome of Limnobacter sp. SAORIC-580.</title>
        <authorList>
            <person name="Song J."/>
            <person name="Cho J.-C."/>
        </authorList>
    </citation>
    <scope>NUCLEOTIDE SEQUENCE [LARGE SCALE GENOMIC DNA]</scope>
    <source>
        <strain evidence="2 3">SAORIC-580</strain>
    </source>
</reference>
<evidence type="ECO:0000256" key="1">
    <source>
        <dbReference type="SAM" id="Phobius"/>
    </source>
</evidence>
<protein>
    <submittedName>
        <fullName evidence="2">Uncharacterized protein</fullName>
    </submittedName>
</protein>